<dbReference type="EMBL" id="LXQA010117896">
    <property type="protein sequence ID" value="MCI20056.1"/>
    <property type="molecule type" value="Genomic_DNA"/>
</dbReference>
<keyword evidence="2" id="KW-0030">Aminoacyl-tRNA synthetase</keyword>
<comment type="caution">
    <text evidence="2">The sequence shown here is derived from an EMBL/GenBank/DDBJ whole genome shotgun (WGS) entry which is preliminary data.</text>
</comment>
<proteinExistence type="predicted"/>
<protein>
    <submittedName>
        <fullName evidence="2">Aspartyl-tRNA synthetase</fullName>
    </submittedName>
</protein>
<evidence type="ECO:0000256" key="1">
    <source>
        <dbReference type="SAM" id="MobiDB-lite"/>
    </source>
</evidence>
<organism evidence="2 3">
    <name type="scientific">Trifolium medium</name>
    <dbReference type="NCBI Taxonomy" id="97028"/>
    <lineage>
        <taxon>Eukaryota</taxon>
        <taxon>Viridiplantae</taxon>
        <taxon>Streptophyta</taxon>
        <taxon>Embryophyta</taxon>
        <taxon>Tracheophyta</taxon>
        <taxon>Spermatophyta</taxon>
        <taxon>Magnoliopsida</taxon>
        <taxon>eudicotyledons</taxon>
        <taxon>Gunneridae</taxon>
        <taxon>Pentapetalae</taxon>
        <taxon>rosids</taxon>
        <taxon>fabids</taxon>
        <taxon>Fabales</taxon>
        <taxon>Fabaceae</taxon>
        <taxon>Papilionoideae</taxon>
        <taxon>50 kb inversion clade</taxon>
        <taxon>NPAAA clade</taxon>
        <taxon>Hologalegina</taxon>
        <taxon>IRL clade</taxon>
        <taxon>Trifolieae</taxon>
        <taxon>Trifolium</taxon>
    </lineage>
</organism>
<reference evidence="2 3" key="1">
    <citation type="journal article" date="2018" name="Front. Plant Sci.">
        <title>Red Clover (Trifolium pratense) and Zigzag Clover (T. medium) - A Picture of Genomic Similarities and Differences.</title>
        <authorList>
            <person name="Dluhosova J."/>
            <person name="Istvanek J."/>
            <person name="Nedelnik J."/>
            <person name="Repkova J."/>
        </authorList>
    </citation>
    <scope>NUCLEOTIDE SEQUENCE [LARGE SCALE GENOMIC DNA]</scope>
    <source>
        <strain evidence="3">cv. 10/8</strain>
        <tissue evidence="2">Leaf</tissue>
    </source>
</reference>
<keyword evidence="2" id="KW-0436">Ligase</keyword>
<keyword evidence="3" id="KW-1185">Reference proteome</keyword>
<evidence type="ECO:0000313" key="2">
    <source>
        <dbReference type="EMBL" id="MCI20056.1"/>
    </source>
</evidence>
<dbReference type="Proteomes" id="UP000265520">
    <property type="component" value="Unassembled WGS sequence"/>
</dbReference>
<sequence length="113" mass="12904">MSGNTSEPVNNTNVPFNYDNINPTHSDHSSRKSSIFNGDASTFEWWKDIIYSHITSIDYDLWDVVEEGVTLKNLNETGRLSIADRKLLSNADKKIYMNHHKVKDIIVGAIKHE</sequence>
<dbReference type="GO" id="GO:0004812">
    <property type="term" value="F:aminoacyl-tRNA ligase activity"/>
    <property type="evidence" value="ECO:0007669"/>
    <property type="project" value="UniProtKB-KW"/>
</dbReference>
<name>A0A392Q933_9FABA</name>
<evidence type="ECO:0000313" key="3">
    <source>
        <dbReference type="Proteomes" id="UP000265520"/>
    </source>
</evidence>
<accession>A0A392Q933</accession>
<feature type="compositionally biased region" description="Polar residues" evidence="1">
    <location>
        <begin position="1"/>
        <end position="24"/>
    </location>
</feature>
<feature type="non-terminal residue" evidence="2">
    <location>
        <position position="113"/>
    </location>
</feature>
<feature type="region of interest" description="Disordered" evidence="1">
    <location>
        <begin position="1"/>
        <end position="34"/>
    </location>
</feature>
<dbReference type="AlphaFoldDB" id="A0A392Q933"/>